<dbReference type="InterPro" id="IPR050624">
    <property type="entry name" value="HTH-type_Tx_Regulator"/>
</dbReference>
<comment type="caution">
    <text evidence="4">The sequence shown here is derived from an EMBL/GenBank/DDBJ whole genome shotgun (WGS) entry which is preliminary data.</text>
</comment>
<dbReference type="EMBL" id="DXHR01000002">
    <property type="protein sequence ID" value="HIW11661.1"/>
    <property type="molecule type" value="Genomic_DNA"/>
</dbReference>
<protein>
    <submittedName>
        <fullName evidence="4">TetR/AcrR family transcriptional regulator</fullName>
    </submittedName>
</protein>
<keyword evidence="1 2" id="KW-0238">DNA-binding</keyword>
<dbReference type="PANTHER" id="PTHR43479">
    <property type="entry name" value="ACREF/ENVCD OPERON REPRESSOR-RELATED"/>
    <property type="match status" value="1"/>
</dbReference>
<dbReference type="PANTHER" id="PTHR43479:SF11">
    <property type="entry name" value="ACREF_ENVCD OPERON REPRESSOR-RELATED"/>
    <property type="match status" value="1"/>
</dbReference>
<dbReference type="PRINTS" id="PR00455">
    <property type="entry name" value="HTHTETR"/>
</dbReference>
<evidence type="ECO:0000313" key="5">
    <source>
        <dbReference type="Proteomes" id="UP000823989"/>
    </source>
</evidence>
<dbReference type="SUPFAM" id="SSF48498">
    <property type="entry name" value="Tetracyclin repressor-like, C-terminal domain"/>
    <property type="match status" value="1"/>
</dbReference>
<name>A0A9D1QF56_9STAP</name>
<accession>A0A9D1QF56</accession>
<evidence type="ECO:0000313" key="4">
    <source>
        <dbReference type="EMBL" id="HIW11661.1"/>
    </source>
</evidence>
<dbReference type="Pfam" id="PF08359">
    <property type="entry name" value="TetR_C_4"/>
    <property type="match status" value="1"/>
</dbReference>
<evidence type="ECO:0000256" key="1">
    <source>
        <dbReference type="ARBA" id="ARBA00023125"/>
    </source>
</evidence>
<sequence length="199" mass="22787">MSFIQEQRREQILKSCIEELAASGFRNLTFKNIAERAGINPSLVSYHFKSKTTLLFALLEYIFSHKVQYVANAVSEDESTMKRIRQYIDASLRYQRKFRPWNIALIEIIFNARTEDNKAFYLMEDDEPDGLYMILIPIIEEGIDKGDFNRDTDIKTVSRIINGAIDEMILAPGSSTESDKYGAVLFSMVEGYLKAEGGE</sequence>
<dbReference type="InterPro" id="IPR009057">
    <property type="entry name" value="Homeodomain-like_sf"/>
</dbReference>
<reference evidence="4" key="1">
    <citation type="journal article" date="2021" name="PeerJ">
        <title>Extensive microbial diversity within the chicken gut microbiome revealed by metagenomics and culture.</title>
        <authorList>
            <person name="Gilroy R."/>
            <person name="Ravi A."/>
            <person name="Getino M."/>
            <person name="Pursley I."/>
            <person name="Horton D.L."/>
            <person name="Alikhan N.F."/>
            <person name="Baker D."/>
            <person name="Gharbi K."/>
            <person name="Hall N."/>
            <person name="Watson M."/>
            <person name="Adriaenssens E.M."/>
            <person name="Foster-Nyarko E."/>
            <person name="Jarju S."/>
            <person name="Secka A."/>
            <person name="Antonio M."/>
            <person name="Oren A."/>
            <person name="Chaudhuri R.R."/>
            <person name="La Ragione R."/>
            <person name="Hildebrand F."/>
            <person name="Pallen M.J."/>
        </authorList>
    </citation>
    <scope>NUCLEOTIDE SEQUENCE</scope>
    <source>
        <strain evidence="4">ChiHjej13B12-752</strain>
    </source>
</reference>
<feature type="DNA-binding region" description="H-T-H motif" evidence="2">
    <location>
        <begin position="29"/>
        <end position="48"/>
    </location>
</feature>
<dbReference type="Gene3D" id="1.10.10.60">
    <property type="entry name" value="Homeodomain-like"/>
    <property type="match status" value="1"/>
</dbReference>
<dbReference type="InterPro" id="IPR001647">
    <property type="entry name" value="HTH_TetR"/>
</dbReference>
<dbReference type="InterPro" id="IPR036271">
    <property type="entry name" value="Tet_transcr_reg_TetR-rel_C_sf"/>
</dbReference>
<dbReference type="PROSITE" id="PS50977">
    <property type="entry name" value="HTH_TETR_2"/>
    <property type="match status" value="1"/>
</dbReference>
<dbReference type="AlphaFoldDB" id="A0A9D1QF56"/>
<feature type="domain" description="HTH tetR-type" evidence="3">
    <location>
        <begin position="6"/>
        <end position="66"/>
    </location>
</feature>
<dbReference type="GO" id="GO:0003677">
    <property type="term" value="F:DNA binding"/>
    <property type="evidence" value="ECO:0007669"/>
    <property type="project" value="UniProtKB-UniRule"/>
</dbReference>
<proteinExistence type="predicted"/>
<dbReference type="Gene3D" id="1.10.357.10">
    <property type="entry name" value="Tetracycline Repressor, domain 2"/>
    <property type="match status" value="1"/>
</dbReference>
<dbReference type="SUPFAM" id="SSF46689">
    <property type="entry name" value="Homeodomain-like"/>
    <property type="match status" value="1"/>
</dbReference>
<dbReference type="Proteomes" id="UP000823989">
    <property type="component" value="Unassembled WGS sequence"/>
</dbReference>
<reference evidence="4" key="2">
    <citation type="submission" date="2021-04" db="EMBL/GenBank/DDBJ databases">
        <authorList>
            <person name="Gilroy R."/>
        </authorList>
    </citation>
    <scope>NUCLEOTIDE SEQUENCE</scope>
    <source>
        <strain evidence="4">ChiHjej13B12-752</strain>
    </source>
</reference>
<evidence type="ECO:0000259" key="3">
    <source>
        <dbReference type="PROSITE" id="PS50977"/>
    </source>
</evidence>
<evidence type="ECO:0000256" key="2">
    <source>
        <dbReference type="PROSITE-ProRule" id="PRU00335"/>
    </source>
</evidence>
<organism evidence="4 5">
    <name type="scientific">Candidatus Salinicoccus stercoripullorum</name>
    <dbReference type="NCBI Taxonomy" id="2838756"/>
    <lineage>
        <taxon>Bacteria</taxon>
        <taxon>Bacillati</taxon>
        <taxon>Bacillota</taxon>
        <taxon>Bacilli</taxon>
        <taxon>Bacillales</taxon>
        <taxon>Staphylococcaceae</taxon>
        <taxon>Salinicoccus</taxon>
    </lineage>
</organism>
<dbReference type="Pfam" id="PF00440">
    <property type="entry name" value="TetR_N"/>
    <property type="match status" value="1"/>
</dbReference>
<gene>
    <name evidence="4" type="ORF">H9891_00645</name>
</gene>
<dbReference type="InterPro" id="IPR013570">
    <property type="entry name" value="Tscrpt_reg_YsiA_C"/>
</dbReference>